<dbReference type="PANTHER" id="PTHR47359">
    <property type="entry name" value="PEPTIDOGLYCAN DL-ENDOPEPTIDASE CWLO"/>
    <property type="match status" value="1"/>
</dbReference>
<dbReference type="RefSeq" id="WP_142039027.1">
    <property type="nucleotide sequence ID" value="NZ_JBHTGS010000001.1"/>
</dbReference>
<dbReference type="PANTHER" id="PTHR47359:SF3">
    <property type="entry name" value="NLP_P60 DOMAIN-CONTAINING PROTEIN-RELATED"/>
    <property type="match status" value="1"/>
</dbReference>
<keyword evidence="2" id="KW-0645">Protease</keyword>
<organism evidence="8 9">
    <name type="scientific">Stackebrandtia endophytica</name>
    <dbReference type="NCBI Taxonomy" id="1496996"/>
    <lineage>
        <taxon>Bacteria</taxon>
        <taxon>Bacillati</taxon>
        <taxon>Actinomycetota</taxon>
        <taxon>Actinomycetes</taxon>
        <taxon>Glycomycetales</taxon>
        <taxon>Glycomycetaceae</taxon>
        <taxon>Stackebrandtia</taxon>
    </lineage>
</organism>
<evidence type="ECO:0000259" key="7">
    <source>
        <dbReference type="PROSITE" id="PS51935"/>
    </source>
</evidence>
<dbReference type="InterPro" id="IPR000064">
    <property type="entry name" value="NLP_P60_dom"/>
</dbReference>
<keyword evidence="5" id="KW-0175">Coiled coil</keyword>
<comment type="caution">
    <text evidence="8">The sequence shown here is derived from an EMBL/GenBank/DDBJ whole genome shotgun (WGS) entry which is preliminary data.</text>
</comment>
<dbReference type="Pfam" id="PF00877">
    <property type="entry name" value="NLPC_P60"/>
    <property type="match status" value="1"/>
</dbReference>
<dbReference type="PROSITE" id="PS51935">
    <property type="entry name" value="NLPC_P60"/>
    <property type="match status" value="1"/>
</dbReference>
<accession>A0A543AWF3</accession>
<feature type="domain" description="NlpC/P60" evidence="7">
    <location>
        <begin position="200"/>
        <end position="314"/>
    </location>
</feature>
<evidence type="ECO:0000256" key="2">
    <source>
        <dbReference type="ARBA" id="ARBA00022670"/>
    </source>
</evidence>
<dbReference type="GO" id="GO:0008234">
    <property type="term" value="F:cysteine-type peptidase activity"/>
    <property type="evidence" value="ECO:0007669"/>
    <property type="project" value="UniProtKB-KW"/>
</dbReference>
<evidence type="ECO:0000256" key="3">
    <source>
        <dbReference type="ARBA" id="ARBA00022801"/>
    </source>
</evidence>
<feature type="chain" id="PRO_5022061274" evidence="6">
    <location>
        <begin position="27"/>
        <end position="314"/>
    </location>
</feature>
<name>A0A543AWF3_9ACTN</name>
<reference evidence="8 9" key="1">
    <citation type="submission" date="2019-06" db="EMBL/GenBank/DDBJ databases">
        <title>Sequencing the genomes of 1000 actinobacteria strains.</title>
        <authorList>
            <person name="Klenk H.-P."/>
        </authorList>
    </citation>
    <scope>NUCLEOTIDE SEQUENCE [LARGE SCALE GENOMIC DNA]</scope>
    <source>
        <strain evidence="8 9">DSM 45928</strain>
    </source>
</reference>
<evidence type="ECO:0000313" key="8">
    <source>
        <dbReference type="EMBL" id="TQL76907.1"/>
    </source>
</evidence>
<gene>
    <name evidence="8" type="ORF">FB566_2451</name>
</gene>
<evidence type="ECO:0000256" key="1">
    <source>
        <dbReference type="ARBA" id="ARBA00007074"/>
    </source>
</evidence>
<evidence type="ECO:0000256" key="4">
    <source>
        <dbReference type="ARBA" id="ARBA00022807"/>
    </source>
</evidence>
<keyword evidence="6" id="KW-0732">Signal</keyword>
<dbReference type="SUPFAM" id="SSF54001">
    <property type="entry name" value="Cysteine proteinases"/>
    <property type="match status" value="1"/>
</dbReference>
<dbReference type="Gene3D" id="6.10.250.3150">
    <property type="match status" value="1"/>
</dbReference>
<keyword evidence="3 8" id="KW-0378">Hydrolase</keyword>
<dbReference type="Gene3D" id="3.90.1720.10">
    <property type="entry name" value="endopeptidase domain like (from Nostoc punctiforme)"/>
    <property type="match status" value="1"/>
</dbReference>
<dbReference type="InterPro" id="IPR051794">
    <property type="entry name" value="PG_Endopeptidase_C40"/>
</dbReference>
<dbReference type="Proteomes" id="UP000317043">
    <property type="component" value="Unassembled WGS sequence"/>
</dbReference>
<protein>
    <submittedName>
        <fullName evidence="8">Cell wall-associated NlpC family hydrolase</fullName>
    </submittedName>
</protein>
<dbReference type="InterPro" id="IPR038765">
    <property type="entry name" value="Papain-like_cys_pep_sf"/>
</dbReference>
<evidence type="ECO:0000313" key="9">
    <source>
        <dbReference type="Proteomes" id="UP000317043"/>
    </source>
</evidence>
<feature type="coiled-coil region" evidence="5">
    <location>
        <begin position="147"/>
        <end position="184"/>
    </location>
</feature>
<proteinExistence type="inferred from homology"/>
<keyword evidence="9" id="KW-1185">Reference proteome</keyword>
<sequence>MKKRLAFVATTAAIAFGLIAPQAAYAEPTPEEVQAQIDELAEDLEAAIEDYKGAKDELKETKERIKEIEEALPELEDHAKKSRELATDIAIASYTSGSAKISTARTLLDGSPTRAMERMTVLGAINAWQAADLADFGHQVQAFDDELKVLEDLRKDQKKIADDLKKEKERLDSEMADLEDLKAQVDPPPAYDGDLPPTPSGSTGAVVEFAYGQLGKPYSWGSAGPDSYDCSGLTLSAWRQAGVSLAHQASQQWNQTARVSRGDLVPGDLVFYNNLNHVALYIGDGQIIHAPTSGQNVHITGIDVMPIDGYGRPG</sequence>
<feature type="coiled-coil region" evidence="5">
    <location>
        <begin position="37"/>
        <end position="85"/>
    </location>
</feature>
<keyword evidence="4" id="KW-0788">Thiol protease</keyword>
<dbReference type="InParanoid" id="A0A543AWF3"/>
<feature type="signal peptide" evidence="6">
    <location>
        <begin position="1"/>
        <end position="26"/>
    </location>
</feature>
<dbReference type="GO" id="GO:0006508">
    <property type="term" value="P:proteolysis"/>
    <property type="evidence" value="ECO:0007669"/>
    <property type="project" value="UniProtKB-KW"/>
</dbReference>
<dbReference type="AlphaFoldDB" id="A0A543AWF3"/>
<dbReference type="OrthoDB" id="5177647at2"/>
<comment type="similarity">
    <text evidence="1">Belongs to the peptidase C40 family.</text>
</comment>
<evidence type="ECO:0000256" key="6">
    <source>
        <dbReference type="SAM" id="SignalP"/>
    </source>
</evidence>
<evidence type="ECO:0000256" key="5">
    <source>
        <dbReference type="SAM" id="Coils"/>
    </source>
</evidence>
<dbReference type="EMBL" id="VFOW01000001">
    <property type="protein sequence ID" value="TQL76907.1"/>
    <property type="molecule type" value="Genomic_DNA"/>
</dbReference>